<keyword evidence="6" id="KW-1185">Reference proteome</keyword>
<dbReference type="GO" id="GO:0000287">
    <property type="term" value="F:magnesium ion binding"/>
    <property type="evidence" value="ECO:0007669"/>
    <property type="project" value="InterPro"/>
</dbReference>
<name>A0A5C4V478_9ACTN</name>
<accession>A0A5C4V478</accession>
<dbReference type="EMBL" id="VDGT01000007">
    <property type="protein sequence ID" value="TNM30583.1"/>
    <property type="molecule type" value="Genomic_DNA"/>
</dbReference>
<comment type="similarity">
    <text evidence="1">Belongs to the P-Pant transferase superfamily. Gsp/Sfp/HetI/AcpT family.</text>
</comment>
<evidence type="ECO:0000256" key="3">
    <source>
        <dbReference type="SAM" id="MobiDB-lite"/>
    </source>
</evidence>
<evidence type="ECO:0000256" key="1">
    <source>
        <dbReference type="ARBA" id="ARBA00010990"/>
    </source>
</evidence>
<dbReference type="GO" id="GO:0005829">
    <property type="term" value="C:cytosol"/>
    <property type="evidence" value="ECO:0007669"/>
    <property type="project" value="TreeGrafter"/>
</dbReference>
<organism evidence="5 6">
    <name type="scientific">Streptomyces sedi</name>
    <dbReference type="NCBI Taxonomy" id="555059"/>
    <lineage>
        <taxon>Bacteria</taxon>
        <taxon>Bacillati</taxon>
        <taxon>Actinomycetota</taxon>
        <taxon>Actinomycetes</taxon>
        <taxon>Kitasatosporales</taxon>
        <taxon>Streptomycetaceae</taxon>
        <taxon>Streptomyces</taxon>
    </lineage>
</organism>
<dbReference type="GO" id="GO:0008897">
    <property type="term" value="F:holo-[acyl-carrier-protein] synthase activity"/>
    <property type="evidence" value="ECO:0007669"/>
    <property type="project" value="InterPro"/>
</dbReference>
<gene>
    <name evidence="5" type="ORF">FH715_11290</name>
</gene>
<dbReference type="Pfam" id="PF01648">
    <property type="entry name" value="ACPS"/>
    <property type="match status" value="1"/>
</dbReference>
<evidence type="ECO:0000256" key="2">
    <source>
        <dbReference type="ARBA" id="ARBA00022679"/>
    </source>
</evidence>
<dbReference type="AlphaFoldDB" id="A0A5C4V478"/>
<keyword evidence="2 5" id="KW-0808">Transferase</keyword>
<dbReference type="GO" id="GO:0019878">
    <property type="term" value="P:lysine biosynthetic process via aminoadipic acid"/>
    <property type="evidence" value="ECO:0007669"/>
    <property type="project" value="TreeGrafter"/>
</dbReference>
<dbReference type="InterPro" id="IPR037143">
    <property type="entry name" value="4-PPantetheinyl_Trfase_dom_sf"/>
</dbReference>
<proteinExistence type="inferred from homology"/>
<dbReference type="InterPro" id="IPR050559">
    <property type="entry name" value="P-Pant_transferase_sf"/>
</dbReference>
<dbReference type="Proteomes" id="UP000311713">
    <property type="component" value="Unassembled WGS sequence"/>
</dbReference>
<dbReference type="SUPFAM" id="SSF56214">
    <property type="entry name" value="4'-phosphopantetheinyl transferase"/>
    <property type="match status" value="2"/>
</dbReference>
<feature type="compositionally biased region" description="Polar residues" evidence="3">
    <location>
        <begin position="262"/>
        <end position="273"/>
    </location>
</feature>
<reference evidence="5 6" key="1">
    <citation type="submission" date="2019-06" db="EMBL/GenBank/DDBJ databases">
        <title>Draft genome of Streptomyces sedi sp. JCM16909.</title>
        <authorList>
            <person name="Klykleung N."/>
            <person name="Tanasupawat S."/>
            <person name="Kudo T."/>
            <person name="Yuki M."/>
            <person name="Ohkuma M."/>
        </authorList>
    </citation>
    <scope>NUCLEOTIDE SEQUENCE [LARGE SCALE GENOMIC DNA]</scope>
    <source>
        <strain evidence="5 6">JCM 16909</strain>
    </source>
</reference>
<feature type="domain" description="4'-phosphopantetheinyl transferase" evidence="4">
    <location>
        <begin position="124"/>
        <end position="203"/>
    </location>
</feature>
<evidence type="ECO:0000313" key="5">
    <source>
        <dbReference type="EMBL" id="TNM30583.1"/>
    </source>
</evidence>
<protein>
    <submittedName>
        <fullName evidence="5">4'-phosphopantetheinyl transferase superfamily protein</fullName>
    </submittedName>
</protein>
<dbReference type="PANTHER" id="PTHR12215:SF10">
    <property type="entry name" value="L-AMINOADIPATE-SEMIALDEHYDE DEHYDROGENASE-PHOSPHOPANTETHEINYL TRANSFERASE"/>
    <property type="match status" value="1"/>
</dbReference>
<evidence type="ECO:0000259" key="4">
    <source>
        <dbReference type="Pfam" id="PF01648"/>
    </source>
</evidence>
<dbReference type="Gene3D" id="3.90.470.20">
    <property type="entry name" value="4'-phosphopantetheinyl transferase domain"/>
    <property type="match status" value="1"/>
</dbReference>
<dbReference type="InterPro" id="IPR008278">
    <property type="entry name" value="4-PPantetheinyl_Trfase_dom"/>
</dbReference>
<dbReference type="PANTHER" id="PTHR12215">
    <property type="entry name" value="PHOSPHOPANTETHEINE TRANSFERASE"/>
    <property type="match status" value="1"/>
</dbReference>
<dbReference type="OrthoDB" id="190168at2"/>
<dbReference type="RefSeq" id="WP_139643979.1">
    <property type="nucleotide sequence ID" value="NZ_BAAAZS010000058.1"/>
</dbReference>
<feature type="region of interest" description="Disordered" evidence="3">
    <location>
        <begin position="238"/>
        <end position="273"/>
    </location>
</feature>
<sequence>MTWCGVRVLATPELEVWYGSVAGRGRRGAALPLPTPAERERAGTFVHAAEGIWYLVHRLATRRILADRLRCGPEDVVIGRSSCPGCGSFEHGPPRLFAPRTPLTLSLSRSGPHWLLALAPGGGRVGADIELLGDRDVTGLAKVCLTPAEQRRLRSTEPAARGVVFHRCWTRKEAVAKALGTGLAAGLSRIETGLGSSTAVRSRVADRSTTVVAVDGRPGGRFVVRDLRLPAGLAGAVAWEPPPGSPLRGGVSPLSAGRPAALSSQSASPRFIK</sequence>
<comment type="caution">
    <text evidence="5">The sequence shown here is derived from an EMBL/GenBank/DDBJ whole genome shotgun (WGS) entry which is preliminary data.</text>
</comment>
<evidence type="ECO:0000313" key="6">
    <source>
        <dbReference type="Proteomes" id="UP000311713"/>
    </source>
</evidence>